<dbReference type="EMBL" id="AAVO02000002">
    <property type="protein sequence ID" value="EDM88605.1"/>
    <property type="molecule type" value="Genomic_DNA"/>
</dbReference>
<reference evidence="1 2" key="2">
    <citation type="submission" date="2007-04" db="EMBL/GenBank/DDBJ databases">
        <title>Draft genome sequence of Ruminococcus obeum (ATCC 29174).</title>
        <authorList>
            <person name="Sudarsanam P."/>
            <person name="Ley R."/>
            <person name="Guruge J."/>
            <person name="Turnbaugh P.J."/>
            <person name="Mahowald M."/>
            <person name="Liep D."/>
            <person name="Gordon J."/>
        </authorList>
    </citation>
    <scope>NUCLEOTIDE SEQUENCE [LARGE SCALE GENOMIC DNA]</scope>
    <source>
        <strain evidence="1 2">ATCC 29174</strain>
    </source>
</reference>
<evidence type="ECO:0000313" key="2">
    <source>
        <dbReference type="Proteomes" id="UP000006002"/>
    </source>
</evidence>
<name>A5ZP09_9FIRM</name>
<comment type="caution">
    <text evidence="1">The sequence shown here is derived from an EMBL/GenBank/DDBJ whole genome shotgun (WGS) entry which is preliminary data.</text>
</comment>
<organism evidence="1 2">
    <name type="scientific">Blautia obeum ATCC 29174</name>
    <dbReference type="NCBI Taxonomy" id="411459"/>
    <lineage>
        <taxon>Bacteria</taxon>
        <taxon>Bacillati</taxon>
        <taxon>Bacillota</taxon>
        <taxon>Clostridia</taxon>
        <taxon>Lachnospirales</taxon>
        <taxon>Lachnospiraceae</taxon>
        <taxon>Blautia</taxon>
    </lineage>
</organism>
<sequence length="31" mass="3530">MSLFLHISEYQNLSVTIYLTDKFFLSGGAYA</sequence>
<protein>
    <submittedName>
        <fullName evidence="1">Uncharacterized protein</fullName>
    </submittedName>
</protein>
<gene>
    <name evidence="1" type="ORF">RUMOBE_00726</name>
</gene>
<dbReference type="AlphaFoldDB" id="A5ZP09"/>
<reference evidence="1 2" key="1">
    <citation type="submission" date="2007-03" db="EMBL/GenBank/DDBJ databases">
        <authorList>
            <person name="Fulton L."/>
            <person name="Clifton S."/>
            <person name="Fulton B."/>
            <person name="Xu J."/>
            <person name="Minx P."/>
            <person name="Pepin K.H."/>
            <person name="Johnson M."/>
            <person name="Thiruvilangam P."/>
            <person name="Bhonagiri V."/>
            <person name="Nash W.E."/>
            <person name="Mardis E.R."/>
            <person name="Wilson R.K."/>
        </authorList>
    </citation>
    <scope>NUCLEOTIDE SEQUENCE [LARGE SCALE GENOMIC DNA]</scope>
    <source>
        <strain evidence="1 2">ATCC 29174</strain>
    </source>
</reference>
<dbReference type="HOGENOM" id="CLU_3395341_0_0_9"/>
<dbReference type="Proteomes" id="UP000006002">
    <property type="component" value="Unassembled WGS sequence"/>
</dbReference>
<proteinExistence type="predicted"/>
<accession>A5ZP09</accession>
<evidence type="ECO:0000313" key="1">
    <source>
        <dbReference type="EMBL" id="EDM88605.1"/>
    </source>
</evidence>